<organism evidence="6 7">
    <name type="scientific">Vitis vinifera</name>
    <name type="common">Grape</name>
    <dbReference type="NCBI Taxonomy" id="29760"/>
    <lineage>
        <taxon>Eukaryota</taxon>
        <taxon>Viridiplantae</taxon>
        <taxon>Streptophyta</taxon>
        <taxon>Embryophyta</taxon>
        <taxon>Tracheophyta</taxon>
        <taxon>Spermatophyta</taxon>
        <taxon>Magnoliopsida</taxon>
        <taxon>eudicotyledons</taxon>
        <taxon>Gunneridae</taxon>
        <taxon>Pentapetalae</taxon>
        <taxon>rosids</taxon>
        <taxon>Vitales</taxon>
        <taxon>Vitaceae</taxon>
        <taxon>Viteae</taxon>
        <taxon>Vitis</taxon>
    </lineage>
</organism>
<dbReference type="CDD" id="cd08958">
    <property type="entry name" value="FR_SDR_e"/>
    <property type="match status" value="1"/>
</dbReference>
<keyword evidence="1" id="KW-0521">NADP</keyword>
<evidence type="ECO:0000259" key="5">
    <source>
        <dbReference type="Pfam" id="PF01073"/>
    </source>
</evidence>
<dbReference type="PANTHER" id="PTHR10366">
    <property type="entry name" value="NAD DEPENDENT EPIMERASE/DEHYDRATASE"/>
    <property type="match status" value="1"/>
</dbReference>
<dbReference type="InterPro" id="IPR036291">
    <property type="entry name" value="NAD(P)-bd_dom_sf"/>
</dbReference>
<protein>
    <submittedName>
        <fullName evidence="6">Vestitone reductase</fullName>
    </submittedName>
</protein>
<feature type="domain" description="3-beta hydroxysteroid dehydrogenase/isomerase" evidence="5">
    <location>
        <begin position="34"/>
        <end position="169"/>
    </location>
</feature>
<keyword evidence="2 3" id="KW-0560">Oxidoreductase</keyword>
<reference evidence="6 7" key="1">
    <citation type="journal article" date="2018" name="PLoS Genet.">
        <title>Population sequencing reveals clonal diversity and ancestral inbreeding in the grapevine cultivar Chardonnay.</title>
        <authorList>
            <person name="Roach M.J."/>
            <person name="Johnson D.L."/>
            <person name="Bohlmann J."/>
            <person name="van Vuuren H.J."/>
            <person name="Jones S.J."/>
            <person name="Pretorius I.S."/>
            <person name="Schmidt S.A."/>
            <person name="Borneman A.R."/>
        </authorList>
    </citation>
    <scope>NUCLEOTIDE SEQUENCE [LARGE SCALE GENOMIC DNA]</scope>
    <source>
        <strain evidence="7">cv. Chardonnay</strain>
        <tissue evidence="6">Leaf</tissue>
    </source>
</reference>
<evidence type="ECO:0000256" key="1">
    <source>
        <dbReference type="ARBA" id="ARBA00022857"/>
    </source>
</evidence>
<proteinExistence type="inferred from homology"/>
<dbReference type="AlphaFoldDB" id="A0A438E076"/>
<dbReference type="Proteomes" id="UP000288805">
    <property type="component" value="Unassembled WGS sequence"/>
</dbReference>
<comment type="similarity">
    <text evidence="3">Belongs to the 3-beta-HSD family.</text>
</comment>
<dbReference type="InterPro" id="IPR002225">
    <property type="entry name" value="3Beta_OHSteriod_DH/Estase"/>
</dbReference>
<dbReference type="PANTHER" id="PTHR10366:SF563">
    <property type="entry name" value="CINNAMOYL-COA REDUCTASE 16"/>
    <property type="match status" value="1"/>
</dbReference>
<dbReference type="Gene3D" id="3.40.50.720">
    <property type="entry name" value="NAD(P)-binding Rossmann-like Domain"/>
    <property type="match status" value="2"/>
</dbReference>
<evidence type="ECO:0000256" key="3">
    <source>
        <dbReference type="RuleBase" id="RU004475"/>
    </source>
</evidence>
<dbReference type="InterPro" id="IPR050425">
    <property type="entry name" value="NAD(P)_dehydrat-like"/>
</dbReference>
<evidence type="ECO:0000256" key="2">
    <source>
        <dbReference type="ARBA" id="ARBA00023002"/>
    </source>
</evidence>
<evidence type="ECO:0000313" key="6">
    <source>
        <dbReference type="EMBL" id="RVW41018.1"/>
    </source>
</evidence>
<feature type="region of interest" description="Disordered" evidence="4">
    <location>
        <begin position="1"/>
        <end position="29"/>
    </location>
</feature>
<gene>
    <name evidence="6" type="primary">VESTR_11</name>
    <name evidence="6" type="ORF">CK203_069794</name>
</gene>
<dbReference type="GO" id="GO:0016616">
    <property type="term" value="F:oxidoreductase activity, acting on the CH-OH group of donors, NAD or NADP as acceptor"/>
    <property type="evidence" value="ECO:0007669"/>
    <property type="project" value="InterPro"/>
</dbReference>
<dbReference type="EMBL" id="QGNW01001445">
    <property type="protein sequence ID" value="RVW41018.1"/>
    <property type="molecule type" value="Genomic_DNA"/>
</dbReference>
<dbReference type="GO" id="GO:0006694">
    <property type="term" value="P:steroid biosynthetic process"/>
    <property type="evidence" value="ECO:0007669"/>
    <property type="project" value="InterPro"/>
</dbReference>
<feature type="compositionally biased region" description="Basic and acidic residues" evidence="4">
    <location>
        <begin position="14"/>
        <end position="29"/>
    </location>
</feature>
<dbReference type="Pfam" id="PF01073">
    <property type="entry name" value="3Beta_HSD"/>
    <property type="match status" value="1"/>
</dbReference>
<dbReference type="SUPFAM" id="SSF51735">
    <property type="entry name" value="NAD(P)-binding Rossmann-fold domains"/>
    <property type="match status" value="1"/>
</dbReference>
<comment type="caution">
    <text evidence="6">The sequence shown here is derived from an EMBL/GenBank/DDBJ whole genome shotgun (WGS) entry which is preliminary data.</text>
</comment>
<name>A0A438E076_VITVI</name>
<evidence type="ECO:0000256" key="4">
    <source>
        <dbReference type="SAM" id="MobiDB-lite"/>
    </source>
</evidence>
<sequence>MIGQPTRQKQREKRNKEREQREMEGENEKGRVCVTGGTGFIASWLIMKVLQHGYSVNATIRSHPGSKKDISYITNLPGASEKLQIFNADLSEPHSFEPALEGCIGVFHVAHPVDFEAREPEETVTRRSVEGTLAILKACLNSKTVKRVVYTSSASAVVFNDKDEDMKDEKKHGLDLVTLLPSFVVGPFLCPFLPGSVQMALTMIKGIQDQYQNLMNTSMVHVDDVASAHIFLLHYPNAKGRYNCSSNTITINEMSEFLSAKYPQLPIPTTESLSGIQGYRTPGVSSKKLLDTGFVFKHGLDEMFDGAVQCCKEKGFL</sequence>
<evidence type="ECO:0000313" key="7">
    <source>
        <dbReference type="Proteomes" id="UP000288805"/>
    </source>
</evidence>
<accession>A0A438E076</accession>